<dbReference type="HOGENOM" id="CLU_2983172_0_0_1"/>
<organism evidence="1 2">
    <name type="scientific">Hyaloperonospora arabidopsidis (strain Emoy2)</name>
    <name type="common">Downy mildew agent</name>
    <name type="synonym">Peronospora arabidopsidis</name>
    <dbReference type="NCBI Taxonomy" id="559515"/>
    <lineage>
        <taxon>Eukaryota</taxon>
        <taxon>Sar</taxon>
        <taxon>Stramenopiles</taxon>
        <taxon>Oomycota</taxon>
        <taxon>Peronosporomycetes</taxon>
        <taxon>Peronosporales</taxon>
        <taxon>Peronosporaceae</taxon>
        <taxon>Hyaloperonospora</taxon>
    </lineage>
</organism>
<reference evidence="2" key="1">
    <citation type="journal article" date="2010" name="Science">
        <title>Signatures of adaptation to obligate biotrophy in the Hyaloperonospora arabidopsidis genome.</title>
        <authorList>
            <person name="Baxter L."/>
            <person name="Tripathy S."/>
            <person name="Ishaque N."/>
            <person name="Boot N."/>
            <person name="Cabral A."/>
            <person name="Kemen E."/>
            <person name="Thines M."/>
            <person name="Ah-Fong A."/>
            <person name="Anderson R."/>
            <person name="Badejoko W."/>
            <person name="Bittner-Eddy P."/>
            <person name="Boore J.L."/>
            <person name="Chibucos M.C."/>
            <person name="Coates M."/>
            <person name="Dehal P."/>
            <person name="Delehaunty K."/>
            <person name="Dong S."/>
            <person name="Downton P."/>
            <person name="Dumas B."/>
            <person name="Fabro G."/>
            <person name="Fronick C."/>
            <person name="Fuerstenberg S.I."/>
            <person name="Fulton L."/>
            <person name="Gaulin E."/>
            <person name="Govers F."/>
            <person name="Hughes L."/>
            <person name="Humphray S."/>
            <person name="Jiang R.H."/>
            <person name="Judelson H."/>
            <person name="Kamoun S."/>
            <person name="Kyung K."/>
            <person name="Meijer H."/>
            <person name="Minx P."/>
            <person name="Morris P."/>
            <person name="Nelson J."/>
            <person name="Phuntumart V."/>
            <person name="Qutob D."/>
            <person name="Rehmany A."/>
            <person name="Rougon-Cardoso A."/>
            <person name="Ryden P."/>
            <person name="Torto-Alalibo T."/>
            <person name="Studholme D."/>
            <person name="Wang Y."/>
            <person name="Win J."/>
            <person name="Wood J."/>
            <person name="Clifton S.W."/>
            <person name="Rogers J."/>
            <person name="Van den Ackerveken G."/>
            <person name="Jones J.D."/>
            <person name="McDowell J.M."/>
            <person name="Beynon J."/>
            <person name="Tyler B.M."/>
        </authorList>
    </citation>
    <scope>NUCLEOTIDE SEQUENCE [LARGE SCALE GENOMIC DNA]</scope>
    <source>
        <strain evidence="2">Emoy2</strain>
    </source>
</reference>
<dbReference type="AlphaFoldDB" id="M4C2Q9"/>
<dbReference type="VEuPathDB" id="FungiDB:HpaG813375"/>
<evidence type="ECO:0000313" key="1">
    <source>
        <dbReference type="EnsemblProtists" id="HpaP813375"/>
    </source>
</evidence>
<dbReference type="EMBL" id="JH598135">
    <property type="status" value="NOT_ANNOTATED_CDS"/>
    <property type="molecule type" value="Genomic_DNA"/>
</dbReference>
<accession>M4C2Q9</accession>
<name>M4C2Q9_HYAAE</name>
<dbReference type="Proteomes" id="UP000011713">
    <property type="component" value="Unassembled WGS sequence"/>
</dbReference>
<reference evidence="1" key="2">
    <citation type="submission" date="2015-06" db="UniProtKB">
        <authorList>
            <consortium name="EnsemblProtists"/>
        </authorList>
    </citation>
    <scope>IDENTIFICATION</scope>
    <source>
        <strain evidence="1">Emoy2</strain>
    </source>
</reference>
<evidence type="ECO:0000313" key="2">
    <source>
        <dbReference type="Proteomes" id="UP000011713"/>
    </source>
</evidence>
<dbReference type="InParanoid" id="M4C2Q9"/>
<dbReference type="EnsemblProtists" id="HpaT813375">
    <property type="protein sequence ID" value="HpaP813375"/>
    <property type="gene ID" value="HpaG813375"/>
</dbReference>
<keyword evidence="2" id="KW-1185">Reference proteome</keyword>
<sequence length="58" mass="7077">MREMPYRLQKIQRTFCVSAARGDRECDWKRWRHRAVTQPQEQLVGLLYHHKKVALMSH</sequence>
<protein>
    <submittedName>
        <fullName evidence="1">Uncharacterized protein</fullName>
    </submittedName>
</protein>
<proteinExistence type="predicted"/>